<gene>
    <name evidence="8" type="ORF">GCM10010492_72770</name>
</gene>
<keyword evidence="1" id="KW-0678">Repressor</keyword>
<evidence type="ECO:0000256" key="3">
    <source>
        <dbReference type="ARBA" id="ARBA00023125"/>
    </source>
</evidence>
<accession>A0ABN0UTR8</accession>
<feature type="DNA-binding region" description="H-T-H motif" evidence="5">
    <location>
        <begin position="29"/>
        <end position="48"/>
    </location>
</feature>
<evidence type="ECO:0000256" key="2">
    <source>
        <dbReference type="ARBA" id="ARBA00023015"/>
    </source>
</evidence>
<organism evidence="8 9">
    <name type="scientific">Saccharothrix mutabilis subsp. mutabilis</name>
    <dbReference type="NCBI Taxonomy" id="66855"/>
    <lineage>
        <taxon>Bacteria</taxon>
        <taxon>Bacillati</taxon>
        <taxon>Actinomycetota</taxon>
        <taxon>Actinomycetes</taxon>
        <taxon>Pseudonocardiales</taxon>
        <taxon>Pseudonocardiaceae</taxon>
        <taxon>Saccharothrix</taxon>
    </lineage>
</organism>
<dbReference type="InterPro" id="IPR001647">
    <property type="entry name" value="HTH_TetR"/>
</dbReference>
<evidence type="ECO:0000313" key="8">
    <source>
        <dbReference type="EMBL" id="GAA0261159.1"/>
    </source>
</evidence>
<feature type="compositionally biased region" description="Low complexity" evidence="6">
    <location>
        <begin position="211"/>
        <end position="222"/>
    </location>
</feature>
<dbReference type="PROSITE" id="PS50977">
    <property type="entry name" value="HTH_TETR_2"/>
    <property type="match status" value="1"/>
</dbReference>
<proteinExistence type="predicted"/>
<keyword evidence="3 5" id="KW-0238">DNA-binding</keyword>
<evidence type="ECO:0000256" key="6">
    <source>
        <dbReference type="SAM" id="MobiDB-lite"/>
    </source>
</evidence>
<dbReference type="PROSITE" id="PS01081">
    <property type="entry name" value="HTH_TETR_1"/>
    <property type="match status" value="1"/>
</dbReference>
<feature type="region of interest" description="Disordered" evidence="6">
    <location>
        <begin position="211"/>
        <end position="232"/>
    </location>
</feature>
<dbReference type="InterPro" id="IPR009057">
    <property type="entry name" value="Homeodomain-like_sf"/>
</dbReference>
<name>A0ABN0UTR8_9PSEU</name>
<dbReference type="Pfam" id="PF00440">
    <property type="entry name" value="TetR_N"/>
    <property type="match status" value="1"/>
</dbReference>
<dbReference type="InterPro" id="IPR003012">
    <property type="entry name" value="Tet_transcr_reg_TetR"/>
</dbReference>
<keyword evidence="4" id="KW-0804">Transcription</keyword>
<evidence type="ECO:0000256" key="4">
    <source>
        <dbReference type="ARBA" id="ARBA00023163"/>
    </source>
</evidence>
<keyword evidence="9" id="KW-1185">Reference proteome</keyword>
<evidence type="ECO:0000313" key="9">
    <source>
        <dbReference type="Proteomes" id="UP001500416"/>
    </source>
</evidence>
<dbReference type="SUPFAM" id="SSF48498">
    <property type="entry name" value="Tetracyclin repressor-like, C-terminal domain"/>
    <property type="match status" value="1"/>
</dbReference>
<dbReference type="SUPFAM" id="SSF46689">
    <property type="entry name" value="Homeodomain-like"/>
    <property type="match status" value="1"/>
</dbReference>
<evidence type="ECO:0000256" key="1">
    <source>
        <dbReference type="ARBA" id="ARBA00022491"/>
    </source>
</evidence>
<dbReference type="InterPro" id="IPR050109">
    <property type="entry name" value="HTH-type_TetR-like_transc_reg"/>
</dbReference>
<dbReference type="RefSeq" id="WP_343939663.1">
    <property type="nucleotide sequence ID" value="NZ_BAAABU010000031.1"/>
</dbReference>
<comment type="caution">
    <text evidence="8">The sequence shown here is derived from an EMBL/GenBank/DDBJ whole genome shotgun (WGS) entry which is preliminary data.</text>
</comment>
<feature type="domain" description="HTH tetR-type" evidence="7">
    <location>
        <begin position="6"/>
        <end position="66"/>
    </location>
</feature>
<reference evidence="8 9" key="1">
    <citation type="journal article" date="2019" name="Int. J. Syst. Evol. Microbiol.">
        <title>The Global Catalogue of Microorganisms (GCM) 10K type strain sequencing project: providing services to taxonomists for standard genome sequencing and annotation.</title>
        <authorList>
            <consortium name="The Broad Institute Genomics Platform"/>
            <consortium name="The Broad Institute Genome Sequencing Center for Infectious Disease"/>
            <person name="Wu L."/>
            <person name="Ma J."/>
        </authorList>
    </citation>
    <scope>NUCLEOTIDE SEQUENCE [LARGE SCALE GENOMIC DNA]</scope>
    <source>
        <strain evidence="8 9">JCM 3380</strain>
    </source>
</reference>
<dbReference type="InterPro" id="IPR004111">
    <property type="entry name" value="Repressor_TetR_C"/>
</dbReference>
<evidence type="ECO:0000259" key="7">
    <source>
        <dbReference type="PROSITE" id="PS50977"/>
    </source>
</evidence>
<dbReference type="PANTHER" id="PTHR30055">
    <property type="entry name" value="HTH-TYPE TRANSCRIPTIONAL REGULATOR RUTR"/>
    <property type="match status" value="1"/>
</dbReference>
<dbReference type="PANTHER" id="PTHR30055:SF151">
    <property type="entry name" value="TRANSCRIPTIONAL REGULATORY PROTEIN"/>
    <property type="match status" value="1"/>
</dbReference>
<dbReference type="InterPro" id="IPR036271">
    <property type="entry name" value="Tet_transcr_reg_TetR-rel_C_sf"/>
</dbReference>
<protein>
    <submittedName>
        <fullName evidence="8">TetR/AcrR family transcriptional regulator</fullName>
    </submittedName>
</protein>
<dbReference type="Proteomes" id="UP001500416">
    <property type="component" value="Unassembled WGS sequence"/>
</dbReference>
<dbReference type="EMBL" id="BAAABU010000031">
    <property type="protein sequence ID" value="GAA0261159.1"/>
    <property type="molecule type" value="Genomic_DNA"/>
</dbReference>
<keyword evidence="2" id="KW-0805">Transcription regulation</keyword>
<dbReference type="PRINTS" id="PR00400">
    <property type="entry name" value="TETREPRESSOR"/>
</dbReference>
<dbReference type="Gene3D" id="1.10.357.10">
    <property type="entry name" value="Tetracycline Repressor, domain 2"/>
    <property type="match status" value="1"/>
</dbReference>
<dbReference type="InterPro" id="IPR023772">
    <property type="entry name" value="DNA-bd_HTH_TetR-type_CS"/>
</dbReference>
<dbReference type="Pfam" id="PF02909">
    <property type="entry name" value="TetR_C_1"/>
    <property type="match status" value="1"/>
</dbReference>
<sequence length="232" mass="24775">MPRNPILSASRIRAAALHIIDRDGLDGLSMRKLAAELGVQAASLYGHVSTKDDLLHEVASEILEKVDVSGFSGGDWRHGLTMCARSYREALARHPNIVPFLAYGPAHREASLRRLDVVHGALVAAGWTRREATMIAASLMYLVFGAALSSFSSGFSEDQSLYQDRYPNLDKAHLLPAVAAELDRDSFELALNAFVTGLAVLNGRDCVAAGEAAGESAPSGSPRRTDTTAAST</sequence>
<evidence type="ECO:0000256" key="5">
    <source>
        <dbReference type="PROSITE-ProRule" id="PRU00335"/>
    </source>
</evidence>